<dbReference type="Proteomes" id="UP001165960">
    <property type="component" value="Unassembled WGS sequence"/>
</dbReference>
<feature type="non-terminal residue" evidence="1">
    <location>
        <position position="1"/>
    </location>
</feature>
<accession>A0ACC2RT84</accession>
<reference evidence="1" key="1">
    <citation type="submission" date="2022-04" db="EMBL/GenBank/DDBJ databases">
        <title>Genome of the entomopathogenic fungus Entomophthora muscae.</title>
        <authorList>
            <person name="Elya C."/>
            <person name="Lovett B.R."/>
            <person name="Lee E."/>
            <person name="Macias A.M."/>
            <person name="Hajek A.E."/>
            <person name="De Bivort B.L."/>
            <person name="Kasson M.T."/>
            <person name="De Fine Licht H.H."/>
            <person name="Stajich J.E."/>
        </authorList>
    </citation>
    <scope>NUCLEOTIDE SEQUENCE</scope>
    <source>
        <strain evidence="1">Berkeley</strain>
    </source>
</reference>
<organism evidence="1 2">
    <name type="scientific">Entomophthora muscae</name>
    <dbReference type="NCBI Taxonomy" id="34485"/>
    <lineage>
        <taxon>Eukaryota</taxon>
        <taxon>Fungi</taxon>
        <taxon>Fungi incertae sedis</taxon>
        <taxon>Zoopagomycota</taxon>
        <taxon>Entomophthoromycotina</taxon>
        <taxon>Entomophthoromycetes</taxon>
        <taxon>Entomophthorales</taxon>
        <taxon>Entomophthoraceae</taxon>
        <taxon>Entomophthora</taxon>
    </lineage>
</organism>
<gene>
    <name evidence="1" type="ORF">DSO57_1025316</name>
</gene>
<evidence type="ECO:0000313" key="1">
    <source>
        <dbReference type="EMBL" id="KAJ9053317.1"/>
    </source>
</evidence>
<sequence>LFSVKKLIFCNKSTRVYLKSIPRIDKMFRATYKCSKENSNDSSLDFEFEMKAGDFPTSKLQNSLSDFQKVLNDKISELIIAYPDMDSHLKNVSDEETEDESDDQQEESAQSKRVKV</sequence>
<proteinExistence type="predicted"/>
<keyword evidence="2" id="KW-1185">Reference proteome</keyword>
<evidence type="ECO:0000313" key="2">
    <source>
        <dbReference type="Proteomes" id="UP001165960"/>
    </source>
</evidence>
<name>A0ACC2RT84_9FUNG</name>
<dbReference type="EMBL" id="QTSX02006531">
    <property type="protein sequence ID" value="KAJ9053317.1"/>
    <property type="molecule type" value="Genomic_DNA"/>
</dbReference>
<comment type="caution">
    <text evidence="1">The sequence shown here is derived from an EMBL/GenBank/DDBJ whole genome shotgun (WGS) entry which is preliminary data.</text>
</comment>
<protein>
    <submittedName>
        <fullName evidence="1">Uncharacterized protein</fullName>
    </submittedName>
</protein>